<feature type="domain" description="Chorismate-utilising enzyme C-terminal" evidence="9">
    <location>
        <begin position="262"/>
        <end position="513"/>
    </location>
</feature>
<dbReference type="AlphaFoldDB" id="A0A2M8LDN4"/>
<protein>
    <recommendedName>
        <fullName evidence="3">Anthranilate synthase component 1</fullName>
    </recommendedName>
</protein>
<accession>A0A2M8LDN4</accession>
<evidence type="ECO:0000256" key="8">
    <source>
        <dbReference type="ARBA" id="ARBA00047683"/>
    </source>
</evidence>
<dbReference type="SUPFAM" id="SSF56322">
    <property type="entry name" value="ADC synthase"/>
    <property type="match status" value="1"/>
</dbReference>
<evidence type="ECO:0000256" key="4">
    <source>
        <dbReference type="ARBA" id="ARBA00022723"/>
    </source>
</evidence>
<dbReference type="EMBL" id="PFET01000013">
    <property type="protein sequence ID" value="PJE75551.1"/>
    <property type="molecule type" value="Genomic_DNA"/>
</dbReference>
<dbReference type="GO" id="GO:0004049">
    <property type="term" value="F:anthranilate synthase activity"/>
    <property type="evidence" value="ECO:0007669"/>
    <property type="project" value="UniProtKB-EC"/>
</dbReference>
<dbReference type="Gene3D" id="3.60.120.10">
    <property type="entry name" value="Anthranilate synthase"/>
    <property type="match status" value="1"/>
</dbReference>
<dbReference type="PANTHER" id="PTHR11236">
    <property type="entry name" value="AMINOBENZOATE/ANTHRANILATE SYNTHASE"/>
    <property type="match status" value="1"/>
</dbReference>
<evidence type="ECO:0000313" key="12">
    <source>
        <dbReference type="Proteomes" id="UP000231152"/>
    </source>
</evidence>
<comment type="catalytic activity">
    <reaction evidence="8">
        <text>chorismate + L-glutamine = anthranilate + pyruvate + L-glutamate + H(+)</text>
        <dbReference type="Rhea" id="RHEA:21732"/>
        <dbReference type="ChEBI" id="CHEBI:15361"/>
        <dbReference type="ChEBI" id="CHEBI:15378"/>
        <dbReference type="ChEBI" id="CHEBI:16567"/>
        <dbReference type="ChEBI" id="CHEBI:29748"/>
        <dbReference type="ChEBI" id="CHEBI:29985"/>
        <dbReference type="ChEBI" id="CHEBI:58359"/>
        <dbReference type="EC" id="4.1.3.27"/>
    </reaction>
</comment>
<evidence type="ECO:0000313" key="11">
    <source>
        <dbReference type="EMBL" id="PJE75551.1"/>
    </source>
</evidence>
<comment type="subunit">
    <text evidence="2">Heterotetramer consisting of two non-identical subunits: a beta subunit (TrpG) and a large alpha subunit (TrpE).</text>
</comment>
<dbReference type="InterPro" id="IPR019999">
    <property type="entry name" value="Anth_synth_I-like"/>
</dbReference>
<keyword evidence="4" id="KW-0479">Metal-binding</keyword>
<gene>
    <name evidence="11" type="ORF">COV04_03935</name>
</gene>
<dbReference type="PANTHER" id="PTHR11236:SF48">
    <property type="entry name" value="ISOCHORISMATE SYNTHASE MENF"/>
    <property type="match status" value="1"/>
</dbReference>
<evidence type="ECO:0000256" key="3">
    <source>
        <dbReference type="ARBA" id="ARBA00020653"/>
    </source>
</evidence>
<dbReference type="GO" id="GO:0000162">
    <property type="term" value="P:L-tryptophan biosynthetic process"/>
    <property type="evidence" value="ECO:0007669"/>
    <property type="project" value="TreeGrafter"/>
</dbReference>
<evidence type="ECO:0000256" key="5">
    <source>
        <dbReference type="ARBA" id="ARBA00022842"/>
    </source>
</evidence>
<evidence type="ECO:0000259" key="10">
    <source>
        <dbReference type="Pfam" id="PF04715"/>
    </source>
</evidence>
<comment type="caution">
    <text evidence="11">The sequence shown here is derived from an EMBL/GenBank/DDBJ whole genome shotgun (WGS) entry which is preliminary data.</text>
</comment>
<comment type="function">
    <text evidence="7">Part of a heterotetrameric complex that catalyzes the two-step biosynthesis of anthranilate, an intermediate in the biosynthesis of L-tryptophan. In the first step, the glutamine-binding beta subunit (TrpG) of anthranilate synthase (AS) provides the glutamine amidotransferase activity which generates ammonia as a substrate that, along with chorismate, is used in the second step, catalyzed by the large alpha subunit of AS (TrpE) to produce anthranilate. In the absence of TrpG, TrpE can synthesize anthranilate directly from chorismate and high concentrations of ammonia.</text>
</comment>
<dbReference type="InterPro" id="IPR006805">
    <property type="entry name" value="Anth_synth_I_N"/>
</dbReference>
<dbReference type="Proteomes" id="UP000231152">
    <property type="component" value="Unassembled WGS sequence"/>
</dbReference>
<evidence type="ECO:0000256" key="6">
    <source>
        <dbReference type="ARBA" id="ARBA00023239"/>
    </source>
</evidence>
<organism evidence="11 12">
    <name type="scientific">Candidatus Uhrbacteria bacterium CG10_big_fil_rev_8_21_14_0_10_48_11</name>
    <dbReference type="NCBI Taxonomy" id="1975037"/>
    <lineage>
        <taxon>Bacteria</taxon>
        <taxon>Candidatus Uhriibacteriota</taxon>
    </lineage>
</organism>
<evidence type="ECO:0000256" key="1">
    <source>
        <dbReference type="ARBA" id="ARBA00001946"/>
    </source>
</evidence>
<dbReference type="GO" id="GO:0046872">
    <property type="term" value="F:metal ion binding"/>
    <property type="evidence" value="ECO:0007669"/>
    <property type="project" value="UniProtKB-KW"/>
</dbReference>
<evidence type="ECO:0000256" key="7">
    <source>
        <dbReference type="ARBA" id="ARBA00025634"/>
    </source>
</evidence>
<dbReference type="InterPro" id="IPR005801">
    <property type="entry name" value="ADC_synthase"/>
</dbReference>
<comment type="cofactor">
    <cofactor evidence="1">
        <name>Mg(2+)</name>
        <dbReference type="ChEBI" id="CHEBI:18420"/>
    </cofactor>
</comment>
<evidence type="ECO:0000259" key="9">
    <source>
        <dbReference type="Pfam" id="PF00425"/>
    </source>
</evidence>
<feature type="domain" description="Anthranilate synthase component I N-terminal" evidence="10">
    <location>
        <begin position="62"/>
        <end position="205"/>
    </location>
</feature>
<dbReference type="InterPro" id="IPR015890">
    <property type="entry name" value="Chorismate_C"/>
</dbReference>
<evidence type="ECO:0000256" key="2">
    <source>
        <dbReference type="ARBA" id="ARBA00011575"/>
    </source>
</evidence>
<name>A0A2M8LDN4_9BACT</name>
<dbReference type="Pfam" id="PF04715">
    <property type="entry name" value="Anth_synt_I_N"/>
    <property type="match status" value="1"/>
</dbReference>
<dbReference type="Pfam" id="PF00425">
    <property type="entry name" value="Chorismate_bind"/>
    <property type="match status" value="1"/>
</dbReference>
<reference evidence="11 12" key="1">
    <citation type="submission" date="2017-09" db="EMBL/GenBank/DDBJ databases">
        <title>Depth-based differentiation of microbial function through sediment-hosted aquifers and enrichment of novel symbionts in the deep terrestrial subsurface.</title>
        <authorList>
            <person name="Probst A.J."/>
            <person name="Ladd B."/>
            <person name="Jarett J.K."/>
            <person name="Geller-Mcgrath D.E."/>
            <person name="Sieber C.M."/>
            <person name="Emerson J.B."/>
            <person name="Anantharaman K."/>
            <person name="Thomas B.C."/>
            <person name="Malmstrom R."/>
            <person name="Stieglmeier M."/>
            <person name="Klingl A."/>
            <person name="Woyke T."/>
            <person name="Ryan C.M."/>
            <person name="Banfield J.F."/>
        </authorList>
    </citation>
    <scope>NUCLEOTIDE SEQUENCE [LARGE SCALE GENOMIC DNA]</scope>
    <source>
        <strain evidence="11">CG10_big_fil_rev_8_21_14_0_10_48_11</strain>
    </source>
</reference>
<dbReference type="PRINTS" id="PR00095">
    <property type="entry name" value="ANTSNTHASEI"/>
</dbReference>
<keyword evidence="5" id="KW-0460">Magnesium</keyword>
<sequence>MRKVIEAIRSLVRGQSLDVREYLMRAYKFIDDSFETFMSLHERVGEGGTRCLVPVVIGLASDTVTPVSVYHSVQMAGGGPTALLESVPQGQHLGEFTIIGIRASARFTVEGDRSVLKPRLGRVEIVDGMPLAHLESFLKRVTPMARPLVAPFLGGAIGYVGFEGVCLVEPSISRHQVNDLQWPEIDLVAFDELIIFDHVKRAVYLVALAETGKEGKELAKQTYADAYWRAHALVRHLFPQLELLGLVSGVGETVSTNMTKCAYKHMVEEGQRYITSGDVFQVVLSQRFSTSFSGNTLDFYRHLRRVNPSPCMFHLDLGDGRVVVGASPEVMVKVDGSDVHVRPIAGTRRRSSDPVEDERLRRELASDEKEKAEHRMLVDLARNDVGRVAEAGTVRVGGVMRVESYSTVHHLVSDVSGRLSSDVSPIRAFLTCLPAGTLSGAPKIRACQIIRELEPCVRGPYGGAVGWFTSRGLDTGIAIRTAWIEKGVMYWQAGGGVVADSTPTGEYEESLTKAKSIGSALNVATGRSNP</sequence>
<proteinExistence type="predicted"/>
<keyword evidence="6" id="KW-0456">Lyase</keyword>